<gene>
    <name evidence="2" type="ORF">Moror_952</name>
</gene>
<evidence type="ECO:0000313" key="2">
    <source>
        <dbReference type="EMBL" id="ESK97198.1"/>
    </source>
</evidence>
<sequence>MPSLSIWERVSFLPKILPLPLVLTYTSVVSFFSKSYAKRSLRRILFDAAGRYVTGTASVKQLQWVSPTSLQTYEAWTKKHGKLSVVESIDENARILWLGSRTAPNVLIYIHGDGFMLRISDLMLTFWDLVQSRQKWGLSVAILDYSLYPAPFPTQLTELIHAINHIQSYGSRDPFRIQLAGDSCGANIILQFMLHVLHPIPGVPPAPPFPVSSAVLISPWISLDERTPSQSTNNADALDAATLRRWGEMHLGTLRPLSKSFDPEPYLKIQHAPLIWLQGVKDKAVKRILITTGTTECLEDDAMEVYNRLKSHYSDEEIQLDVREGGVHDDPIFDIGAGSMTLNDVGEKIADWIDKSNV</sequence>
<dbReference type="InterPro" id="IPR019436">
    <property type="entry name" value="Say1-like"/>
</dbReference>
<accession>V2XDF3</accession>
<organism evidence="2 3">
    <name type="scientific">Moniliophthora roreri (strain MCA 2997)</name>
    <name type="common">Cocoa frosty pod rot fungus</name>
    <name type="synonym">Crinipellis roreri</name>
    <dbReference type="NCBI Taxonomy" id="1381753"/>
    <lineage>
        <taxon>Eukaryota</taxon>
        <taxon>Fungi</taxon>
        <taxon>Dikarya</taxon>
        <taxon>Basidiomycota</taxon>
        <taxon>Agaricomycotina</taxon>
        <taxon>Agaricomycetes</taxon>
        <taxon>Agaricomycetidae</taxon>
        <taxon>Agaricales</taxon>
        <taxon>Marasmiineae</taxon>
        <taxon>Marasmiaceae</taxon>
        <taxon>Moniliophthora</taxon>
    </lineage>
</organism>
<dbReference type="GO" id="GO:0016787">
    <property type="term" value="F:hydrolase activity"/>
    <property type="evidence" value="ECO:0007669"/>
    <property type="project" value="UniProtKB-KW"/>
</dbReference>
<evidence type="ECO:0000313" key="3">
    <source>
        <dbReference type="Proteomes" id="UP000017559"/>
    </source>
</evidence>
<dbReference type="SUPFAM" id="SSF53474">
    <property type="entry name" value="alpha/beta-Hydrolases"/>
    <property type="match status" value="1"/>
</dbReference>
<dbReference type="Gene3D" id="3.40.50.1820">
    <property type="entry name" value="alpha/beta hydrolase"/>
    <property type="match status" value="1"/>
</dbReference>
<protein>
    <submittedName>
        <fullName evidence="2">Alpha beta hydrolase fold protein</fullName>
    </submittedName>
</protein>
<dbReference type="OrthoDB" id="2152029at2759"/>
<dbReference type="InterPro" id="IPR050300">
    <property type="entry name" value="GDXG_lipolytic_enzyme"/>
</dbReference>
<evidence type="ECO:0000256" key="1">
    <source>
        <dbReference type="ARBA" id="ARBA00022801"/>
    </source>
</evidence>
<name>V2XDF3_MONRO</name>
<dbReference type="Pfam" id="PF10340">
    <property type="entry name" value="Say1_Mug180"/>
    <property type="match status" value="1"/>
</dbReference>
<dbReference type="HOGENOM" id="CLU_042179_2_1_1"/>
<dbReference type="PANTHER" id="PTHR48081:SF31">
    <property type="entry name" value="STERYL ACETYL HYDROLASE MUG81-RELATED"/>
    <property type="match status" value="1"/>
</dbReference>
<dbReference type="AlphaFoldDB" id="V2XDF3"/>
<reference evidence="2 3" key="1">
    <citation type="journal article" date="2014" name="BMC Genomics">
        <title>Genome and secretome analysis of the hemibiotrophic fungal pathogen, Moniliophthora roreri, which causes frosty pod rot disease of cacao: mechanisms of the biotrophic and necrotrophic phases.</title>
        <authorList>
            <person name="Meinhardt L.W."/>
            <person name="Costa G.G.L."/>
            <person name="Thomazella D.P.T."/>
            <person name="Teixeira P.J.P.L."/>
            <person name="Carazzolle M.F."/>
            <person name="Schuster S.C."/>
            <person name="Carlson J.E."/>
            <person name="Guiltinan M.J."/>
            <person name="Mieczkowski P."/>
            <person name="Farmer A."/>
            <person name="Ramaraj T."/>
            <person name="Crozier J."/>
            <person name="Davis R.E."/>
            <person name="Shao J."/>
            <person name="Melnick R.L."/>
            <person name="Pereira G.A.G."/>
            <person name="Bailey B.A."/>
        </authorList>
    </citation>
    <scope>NUCLEOTIDE SEQUENCE [LARGE SCALE GENOMIC DNA]</scope>
    <source>
        <strain evidence="2 3">MCA 2997</strain>
    </source>
</reference>
<keyword evidence="3" id="KW-1185">Reference proteome</keyword>
<dbReference type="InterPro" id="IPR029058">
    <property type="entry name" value="AB_hydrolase_fold"/>
</dbReference>
<dbReference type="PANTHER" id="PTHR48081">
    <property type="entry name" value="AB HYDROLASE SUPERFAMILY PROTEIN C4A8.06C"/>
    <property type="match status" value="1"/>
</dbReference>
<keyword evidence="1 2" id="KW-0378">Hydrolase</keyword>
<comment type="caution">
    <text evidence="2">The sequence shown here is derived from an EMBL/GenBank/DDBJ whole genome shotgun (WGS) entry which is preliminary data.</text>
</comment>
<dbReference type="Proteomes" id="UP000017559">
    <property type="component" value="Unassembled WGS sequence"/>
</dbReference>
<dbReference type="EMBL" id="AWSO01000032">
    <property type="protein sequence ID" value="ESK97198.1"/>
    <property type="molecule type" value="Genomic_DNA"/>
</dbReference>
<proteinExistence type="predicted"/>
<dbReference type="KEGG" id="mrr:Moror_952"/>